<organism evidence="4 5">
    <name type="scientific">Rhizobium herbae</name>
    <dbReference type="NCBI Taxonomy" id="508661"/>
    <lineage>
        <taxon>Bacteria</taxon>
        <taxon>Pseudomonadati</taxon>
        <taxon>Pseudomonadota</taxon>
        <taxon>Alphaproteobacteria</taxon>
        <taxon>Hyphomicrobiales</taxon>
        <taxon>Rhizobiaceae</taxon>
        <taxon>Rhizobium/Agrobacterium group</taxon>
        <taxon>Rhizobium</taxon>
    </lineage>
</organism>
<feature type="region of interest" description="Disordered" evidence="3">
    <location>
        <begin position="489"/>
        <end position="522"/>
    </location>
</feature>
<evidence type="ECO:0000256" key="2">
    <source>
        <dbReference type="ARBA" id="ARBA00022525"/>
    </source>
</evidence>
<evidence type="ECO:0000256" key="3">
    <source>
        <dbReference type="SAM" id="MobiDB-lite"/>
    </source>
</evidence>
<keyword evidence="2" id="KW-0964">Secreted</keyword>
<dbReference type="InterPro" id="IPR011049">
    <property type="entry name" value="Serralysin-like_metalloprot_C"/>
</dbReference>
<dbReference type="Proteomes" id="UP000823786">
    <property type="component" value="Unassembled WGS sequence"/>
</dbReference>
<sequence length="645" mass="65532">MASIFGTKGNDFRQGGISSDYIYGYAEGTDPALETGNDDLRGGDGRDRIFGGGGNDQLRGEEGNDYLYGQDGDDQLYGGPGDDLLDGGAGNDTFWIEGNIAGIDTFVGGSGTDTVRLSGNLVRQKIILDAASGVEALNTGGFSMQGTQGGDTYDFSGLTKLVNTGPAIDLHGGEDTYVGHAGIDIVRGGAGNDKLYGGAGNDQLYGDAGRDLFDGGAGDDTFWIGDIGTDTFLGGQGSDTIRLTDDTDRQTFTITAAASIEVLDTNGFLLTGTTGKDVFDLTGLGRFKTGAPRIDLEGGADIYRGHVGADNVGGGSGNDRIETGAGNDILDGGSGIDTLLGGSGNDIYVVDRVTDVIDERSGSGVDTVRSSVSFNLAETSYVRGAFENLTLLGSGNINATGNGLKNTITGNAGNNILDGGANTDKLIGGSGNDTYVLGSGADGVTDSAGMDTITSTISRSLGSYTGIENLKLLGSGNINGTGNGGGNTITGNSGNNTLDGGAGNDKLSGGSGNDKLIGGSGNDTLTGGAGSDLLTGGTGKDNFVFNTTPSASTNVDTIADFNVTDDRIILENAIFKTVGAAGILLSSAFASNSTGLATDAKHRLIYERDTGELYYDSNGNEAGGSVLIARLDPNLSLTYRDFDII</sequence>
<dbReference type="PANTHER" id="PTHR38340:SF1">
    <property type="entry name" value="S-LAYER PROTEIN"/>
    <property type="match status" value="1"/>
</dbReference>
<feature type="region of interest" description="Disordered" evidence="3">
    <location>
        <begin position="33"/>
        <end position="83"/>
    </location>
</feature>
<keyword evidence="5" id="KW-1185">Reference proteome</keyword>
<dbReference type="InterPro" id="IPR050557">
    <property type="entry name" value="RTX_toxin/Mannuronan_C5-epim"/>
</dbReference>
<protein>
    <submittedName>
        <fullName evidence="4">Ca2+-binding RTX toxin-like protein</fullName>
    </submittedName>
</protein>
<evidence type="ECO:0000313" key="4">
    <source>
        <dbReference type="EMBL" id="MBP1858403.1"/>
    </source>
</evidence>
<dbReference type="SUPFAM" id="SSF51120">
    <property type="entry name" value="beta-Roll"/>
    <property type="match status" value="5"/>
</dbReference>
<dbReference type="InterPro" id="IPR018511">
    <property type="entry name" value="Hemolysin-typ_Ca-bd_CS"/>
</dbReference>
<dbReference type="Gene3D" id="2.150.10.10">
    <property type="entry name" value="Serralysin-like metalloprotease, C-terminal"/>
    <property type="match status" value="6"/>
</dbReference>
<reference evidence="4 5" key="1">
    <citation type="submission" date="2021-03" db="EMBL/GenBank/DDBJ databases">
        <title>Genomic Encyclopedia of Type Strains, Phase IV (KMG-IV): sequencing the most valuable type-strain genomes for metagenomic binning, comparative biology and taxonomic classification.</title>
        <authorList>
            <person name="Goeker M."/>
        </authorList>
    </citation>
    <scope>NUCLEOTIDE SEQUENCE [LARGE SCALE GENOMIC DNA]</scope>
    <source>
        <strain evidence="4 5">DSM 26427</strain>
    </source>
</reference>
<dbReference type="InterPro" id="IPR001343">
    <property type="entry name" value="Hemolysn_Ca-bd"/>
</dbReference>
<comment type="caution">
    <text evidence="4">The sequence shown here is derived from an EMBL/GenBank/DDBJ whole genome shotgun (WGS) entry which is preliminary data.</text>
</comment>
<dbReference type="RefSeq" id="WP_209851010.1">
    <property type="nucleotide sequence ID" value="NZ_JAGGJV010000003.1"/>
</dbReference>
<dbReference type="PROSITE" id="PS00330">
    <property type="entry name" value="HEMOLYSIN_CALCIUM"/>
    <property type="match status" value="7"/>
</dbReference>
<dbReference type="PRINTS" id="PR00313">
    <property type="entry name" value="CABNDNGRPT"/>
</dbReference>
<dbReference type="PANTHER" id="PTHR38340">
    <property type="entry name" value="S-LAYER PROTEIN"/>
    <property type="match status" value="1"/>
</dbReference>
<evidence type="ECO:0000313" key="5">
    <source>
        <dbReference type="Proteomes" id="UP000823786"/>
    </source>
</evidence>
<feature type="compositionally biased region" description="Basic and acidic residues" evidence="3">
    <location>
        <begin position="38"/>
        <end position="49"/>
    </location>
</feature>
<dbReference type="Pfam" id="PF00353">
    <property type="entry name" value="HemolysinCabind"/>
    <property type="match status" value="8"/>
</dbReference>
<evidence type="ECO:0000256" key="1">
    <source>
        <dbReference type="ARBA" id="ARBA00004613"/>
    </source>
</evidence>
<dbReference type="EMBL" id="JAGGJV010000003">
    <property type="protein sequence ID" value="MBP1858403.1"/>
    <property type="molecule type" value="Genomic_DNA"/>
</dbReference>
<accession>A0ABS4EKC8</accession>
<name>A0ABS4EKC8_9HYPH</name>
<comment type="subcellular location">
    <subcellularLocation>
        <location evidence="1">Secreted</location>
    </subcellularLocation>
</comment>
<gene>
    <name evidence="4" type="ORF">J2Z75_001911</name>
</gene>
<proteinExistence type="predicted"/>